<dbReference type="FunFam" id="3.30.160.60:FF:000446">
    <property type="entry name" value="Zinc finger protein"/>
    <property type="match status" value="1"/>
</dbReference>
<dbReference type="Pfam" id="PF07776">
    <property type="entry name" value="zf-AD"/>
    <property type="match status" value="1"/>
</dbReference>
<dbReference type="PROSITE" id="PS51915">
    <property type="entry name" value="ZAD"/>
    <property type="match status" value="1"/>
</dbReference>
<evidence type="ECO:0000313" key="14">
    <source>
        <dbReference type="Proteomes" id="UP001159042"/>
    </source>
</evidence>
<evidence type="ECO:0000256" key="7">
    <source>
        <dbReference type="ARBA" id="ARBA00023242"/>
    </source>
</evidence>
<dbReference type="PROSITE" id="PS00028">
    <property type="entry name" value="ZINC_FINGER_C2H2_1"/>
    <property type="match status" value="6"/>
</dbReference>
<dbReference type="GO" id="GO:0000978">
    <property type="term" value="F:RNA polymerase II cis-regulatory region sequence-specific DNA binding"/>
    <property type="evidence" value="ECO:0007669"/>
    <property type="project" value="TreeGrafter"/>
</dbReference>
<feature type="domain" description="C2H2-type" evidence="11">
    <location>
        <begin position="402"/>
        <end position="429"/>
    </location>
</feature>
<feature type="domain" description="C2H2-type" evidence="11">
    <location>
        <begin position="317"/>
        <end position="340"/>
    </location>
</feature>
<keyword evidence="2 9" id="KW-0479">Metal-binding</keyword>
<feature type="domain" description="C2H2-type" evidence="11">
    <location>
        <begin position="346"/>
        <end position="373"/>
    </location>
</feature>
<evidence type="ECO:0000259" key="11">
    <source>
        <dbReference type="PROSITE" id="PS50157"/>
    </source>
</evidence>
<comment type="caution">
    <text evidence="13">The sequence shown here is derived from an EMBL/GenBank/DDBJ whole genome shotgun (WGS) entry which is preliminary data.</text>
</comment>
<keyword evidence="14" id="KW-1185">Reference proteome</keyword>
<feature type="binding site" evidence="9">
    <location>
        <position position="71"/>
    </location>
    <ligand>
        <name>Zn(2+)</name>
        <dbReference type="ChEBI" id="CHEBI:29105"/>
    </ligand>
</feature>
<dbReference type="PANTHER" id="PTHR24404">
    <property type="entry name" value="ZINC FINGER PROTEIN"/>
    <property type="match status" value="1"/>
</dbReference>
<feature type="compositionally biased region" description="Basic and acidic residues" evidence="10">
    <location>
        <begin position="286"/>
        <end position="307"/>
    </location>
</feature>
<dbReference type="PROSITE" id="PS50157">
    <property type="entry name" value="ZINC_FINGER_C2H2_2"/>
    <property type="match status" value="6"/>
</dbReference>
<proteinExistence type="predicted"/>
<comment type="subcellular location">
    <subcellularLocation>
        <location evidence="1">Nucleus</location>
    </subcellularLocation>
</comment>
<feature type="domain" description="ZAD" evidence="12">
    <location>
        <begin position="14"/>
        <end position="95"/>
    </location>
</feature>
<dbReference type="Proteomes" id="UP001159042">
    <property type="component" value="Unassembled WGS sequence"/>
</dbReference>
<keyword evidence="3" id="KW-0677">Repeat</keyword>
<feature type="domain" description="C2H2-type" evidence="11">
    <location>
        <begin position="456"/>
        <end position="484"/>
    </location>
</feature>
<evidence type="ECO:0000256" key="8">
    <source>
        <dbReference type="PROSITE-ProRule" id="PRU00042"/>
    </source>
</evidence>
<dbReference type="GO" id="GO:0003682">
    <property type="term" value="F:chromatin binding"/>
    <property type="evidence" value="ECO:0007669"/>
    <property type="project" value="UniProtKB-ARBA"/>
</dbReference>
<dbReference type="FunFam" id="3.30.160.60:FF:000110">
    <property type="entry name" value="Zinc finger protein-like"/>
    <property type="match status" value="1"/>
</dbReference>
<dbReference type="Gene3D" id="3.30.160.60">
    <property type="entry name" value="Classic Zinc Finger"/>
    <property type="match status" value="5"/>
</dbReference>
<dbReference type="EMBL" id="JANEYG010000002">
    <property type="protein sequence ID" value="KAJ8925017.1"/>
    <property type="molecule type" value="Genomic_DNA"/>
</dbReference>
<name>A0AAV8WF93_9CUCU</name>
<dbReference type="Pfam" id="PF00096">
    <property type="entry name" value="zf-C2H2"/>
    <property type="match status" value="2"/>
</dbReference>
<evidence type="ECO:0000313" key="13">
    <source>
        <dbReference type="EMBL" id="KAJ8925017.1"/>
    </source>
</evidence>
<dbReference type="InterPro" id="IPR036236">
    <property type="entry name" value="Znf_C2H2_sf"/>
</dbReference>
<organism evidence="13 14">
    <name type="scientific">Exocentrus adspersus</name>
    <dbReference type="NCBI Taxonomy" id="1586481"/>
    <lineage>
        <taxon>Eukaryota</taxon>
        <taxon>Metazoa</taxon>
        <taxon>Ecdysozoa</taxon>
        <taxon>Arthropoda</taxon>
        <taxon>Hexapoda</taxon>
        <taxon>Insecta</taxon>
        <taxon>Pterygota</taxon>
        <taxon>Neoptera</taxon>
        <taxon>Endopterygota</taxon>
        <taxon>Coleoptera</taxon>
        <taxon>Polyphaga</taxon>
        <taxon>Cucujiformia</taxon>
        <taxon>Chrysomeloidea</taxon>
        <taxon>Cerambycidae</taxon>
        <taxon>Lamiinae</taxon>
        <taxon>Acanthocinini</taxon>
        <taxon>Exocentrus</taxon>
    </lineage>
</organism>
<evidence type="ECO:0000256" key="1">
    <source>
        <dbReference type="ARBA" id="ARBA00004123"/>
    </source>
</evidence>
<feature type="domain" description="C2H2-type" evidence="11">
    <location>
        <begin position="374"/>
        <end position="401"/>
    </location>
</feature>
<feature type="region of interest" description="Disordered" evidence="10">
    <location>
        <begin position="284"/>
        <end position="307"/>
    </location>
</feature>
<dbReference type="GO" id="GO:0006357">
    <property type="term" value="P:regulation of transcription by RNA polymerase II"/>
    <property type="evidence" value="ECO:0007669"/>
    <property type="project" value="TreeGrafter"/>
</dbReference>
<feature type="domain" description="C2H2-type" evidence="11">
    <location>
        <begin position="430"/>
        <end position="457"/>
    </location>
</feature>
<feature type="binding site" evidence="9">
    <location>
        <position position="68"/>
    </location>
    <ligand>
        <name>Zn(2+)</name>
        <dbReference type="ChEBI" id="CHEBI:29105"/>
    </ligand>
</feature>
<keyword evidence="6" id="KW-0238">DNA-binding</keyword>
<evidence type="ECO:0000259" key="12">
    <source>
        <dbReference type="PROSITE" id="PS51915"/>
    </source>
</evidence>
<keyword evidence="5 9" id="KW-0862">Zinc</keyword>
<dbReference type="GO" id="GO:0040029">
    <property type="term" value="P:epigenetic regulation of gene expression"/>
    <property type="evidence" value="ECO:0007669"/>
    <property type="project" value="UniProtKB-ARBA"/>
</dbReference>
<evidence type="ECO:0000256" key="4">
    <source>
        <dbReference type="ARBA" id="ARBA00022771"/>
    </source>
</evidence>
<dbReference type="GO" id="GO:0003700">
    <property type="term" value="F:DNA-binding transcription factor activity"/>
    <property type="evidence" value="ECO:0007669"/>
    <property type="project" value="TreeGrafter"/>
</dbReference>
<evidence type="ECO:0000256" key="2">
    <source>
        <dbReference type="ARBA" id="ARBA00022723"/>
    </source>
</evidence>
<dbReference type="AlphaFoldDB" id="A0AAV8WF93"/>
<dbReference type="FunFam" id="3.30.160.60:FF:000100">
    <property type="entry name" value="Zinc finger 45-like"/>
    <property type="match status" value="2"/>
</dbReference>
<dbReference type="GO" id="GO:0008270">
    <property type="term" value="F:zinc ion binding"/>
    <property type="evidence" value="ECO:0007669"/>
    <property type="project" value="UniProtKB-UniRule"/>
</dbReference>
<dbReference type="SUPFAM" id="SSF57716">
    <property type="entry name" value="Glucocorticoid receptor-like (DNA-binding domain)"/>
    <property type="match status" value="1"/>
</dbReference>
<protein>
    <submittedName>
        <fullName evidence="13">Uncharacterized protein</fullName>
    </submittedName>
</protein>
<sequence length="489" mass="56559">MDVCSITDMQTIKQNCRVCLQQSHPMISLDSTFKANADADPLLVCDILENIFSVKLNSHWGAYPGQVCPTCYNNATIAYDLKTTFKKSQYILDNFLFDLKPKGFMKSENCVLSDYHDADRSMKEEFSETPPEVVYHQKNKQNDFVILQVDNQDDIEVKEQLETNKYFTETLPKVVQEVTDDDNPDGFKVDQDAGSDNNNIATRITVNKSSQKIASKYTKIVYRCPFCKQYLSNKPSYEQHKQACQRNRLQICNRPLKIVLPKLQSCDEPTKTMLTNNDQPAKVTLKKVESREPPSKITESRSSRSLHMRTEHRNKEFFCKECNKSCSNKVNLNRHMETHTKNVLREICPECGKGFHYRGGLFYHMRIHRGERKHMCSYCGHKFVNTSCLKSHMLIHTGEKPCQCDVCGKEFRCASVLKNHKRTHSGERPHVCKYCGKGFIKAYNCRLHMAGHRGDYPCTLCRRSFIDEEVVQLHLKFKHNSKGDERNSE</sequence>
<evidence type="ECO:0000256" key="3">
    <source>
        <dbReference type="ARBA" id="ARBA00022737"/>
    </source>
</evidence>
<evidence type="ECO:0000256" key="10">
    <source>
        <dbReference type="SAM" id="MobiDB-lite"/>
    </source>
</evidence>
<dbReference type="GO" id="GO:0005634">
    <property type="term" value="C:nucleus"/>
    <property type="evidence" value="ECO:0007669"/>
    <property type="project" value="UniProtKB-SubCell"/>
</dbReference>
<dbReference type="SMART" id="SM00868">
    <property type="entry name" value="zf-AD"/>
    <property type="match status" value="1"/>
</dbReference>
<evidence type="ECO:0000256" key="5">
    <source>
        <dbReference type="ARBA" id="ARBA00022833"/>
    </source>
</evidence>
<dbReference type="SUPFAM" id="SSF57667">
    <property type="entry name" value="beta-beta-alpha zinc fingers"/>
    <property type="match status" value="3"/>
</dbReference>
<keyword evidence="4 8" id="KW-0863">Zinc-finger</keyword>
<evidence type="ECO:0000256" key="6">
    <source>
        <dbReference type="ARBA" id="ARBA00023125"/>
    </source>
</evidence>
<dbReference type="GO" id="GO:0000785">
    <property type="term" value="C:chromatin"/>
    <property type="evidence" value="ECO:0007669"/>
    <property type="project" value="UniProtKB-ARBA"/>
</dbReference>
<evidence type="ECO:0000256" key="9">
    <source>
        <dbReference type="PROSITE-ProRule" id="PRU01263"/>
    </source>
</evidence>
<reference evidence="13 14" key="1">
    <citation type="journal article" date="2023" name="Insect Mol. Biol.">
        <title>Genome sequencing provides insights into the evolution of gene families encoding plant cell wall-degrading enzymes in longhorned beetles.</title>
        <authorList>
            <person name="Shin N.R."/>
            <person name="Okamura Y."/>
            <person name="Kirsch R."/>
            <person name="Pauchet Y."/>
        </authorList>
    </citation>
    <scope>NUCLEOTIDE SEQUENCE [LARGE SCALE GENOMIC DNA]</scope>
    <source>
        <strain evidence="13">EAD_L_NR</strain>
    </source>
</reference>
<dbReference type="InterPro" id="IPR012934">
    <property type="entry name" value="Znf_AD"/>
</dbReference>
<dbReference type="InterPro" id="IPR050589">
    <property type="entry name" value="Ikaros_C2H2-ZF"/>
</dbReference>
<accession>A0AAV8WF93</accession>
<gene>
    <name evidence="13" type="ORF">NQ315_001183</name>
</gene>
<dbReference type="SMART" id="SM00355">
    <property type="entry name" value="ZnF_C2H2"/>
    <property type="match status" value="7"/>
</dbReference>
<dbReference type="InterPro" id="IPR013087">
    <property type="entry name" value="Znf_C2H2_type"/>
</dbReference>
<keyword evidence="7" id="KW-0539">Nucleus</keyword>
<dbReference type="FunFam" id="3.30.160.60:FF:000690">
    <property type="entry name" value="Zinc finger protein 354C"/>
    <property type="match status" value="1"/>
</dbReference>
<feature type="binding site" evidence="9">
    <location>
        <position position="16"/>
    </location>
    <ligand>
        <name>Zn(2+)</name>
        <dbReference type="ChEBI" id="CHEBI:29105"/>
    </ligand>
</feature>
<feature type="binding site" evidence="9">
    <location>
        <position position="19"/>
    </location>
    <ligand>
        <name>Zn(2+)</name>
        <dbReference type="ChEBI" id="CHEBI:29105"/>
    </ligand>
</feature>